<reference evidence="2" key="1">
    <citation type="journal article" date="2019" name="Int. J. Syst. Evol. Microbiol.">
        <title>The Global Catalogue of Microorganisms (GCM) 10K type strain sequencing project: providing services to taxonomists for standard genome sequencing and annotation.</title>
        <authorList>
            <consortium name="The Broad Institute Genomics Platform"/>
            <consortium name="The Broad Institute Genome Sequencing Center for Infectious Disease"/>
            <person name="Wu L."/>
            <person name="Ma J."/>
        </authorList>
    </citation>
    <scope>NUCLEOTIDE SEQUENCE [LARGE SCALE GENOMIC DNA]</scope>
    <source>
        <strain evidence="2">CCUG 38813</strain>
    </source>
</reference>
<keyword evidence="2" id="KW-1185">Reference proteome</keyword>
<sequence length="141" mass="15650">MGAFDYHVVSSQAGIRKQDRQPDPKADAAIHQTKGAGPMNFQVSEQHTERACASRRQHEEADCLVLSELNPLVVVDHIDDQQAAVNLLTFGNVREICPKCRHSHLQLVLRQTAVRMAHLFCAECESCFDARYPDGAPALSI</sequence>
<organism evidence="1 2">
    <name type="scientific">Massilia jejuensis</name>
    <dbReference type="NCBI Taxonomy" id="648894"/>
    <lineage>
        <taxon>Bacteria</taxon>
        <taxon>Pseudomonadati</taxon>
        <taxon>Pseudomonadota</taxon>
        <taxon>Betaproteobacteria</taxon>
        <taxon>Burkholderiales</taxon>
        <taxon>Oxalobacteraceae</taxon>
        <taxon>Telluria group</taxon>
        <taxon>Massilia</taxon>
    </lineage>
</organism>
<evidence type="ECO:0000313" key="2">
    <source>
        <dbReference type="Proteomes" id="UP001596031"/>
    </source>
</evidence>
<dbReference type="EMBL" id="JBHSMS010000040">
    <property type="protein sequence ID" value="MFC5512091.1"/>
    <property type="molecule type" value="Genomic_DNA"/>
</dbReference>
<dbReference type="RefSeq" id="WP_379721960.1">
    <property type="nucleotide sequence ID" value="NZ_JBHSMS010000040.1"/>
</dbReference>
<proteinExistence type="predicted"/>
<protein>
    <submittedName>
        <fullName evidence="1">Uncharacterized protein</fullName>
    </submittedName>
</protein>
<gene>
    <name evidence="1" type="ORF">ACFPOU_13270</name>
</gene>
<dbReference type="Proteomes" id="UP001596031">
    <property type="component" value="Unassembled WGS sequence"/>
</dbReference>
<accession>A0ABW0PHF1</accession>
<name>A0ABW0PHF1_9BURK</name>
<evidence type="ECO:0000313" key="1">
    <source>
        <dbReference type="EMBL" id="MFC5512091.1"/>
    </source>
</evidence>
<comment type="caution">
    <text evidence="1">The sequence shown here is derived from an EMBL/GenBank/DDBJ whole genome shotgun (WGS) entry which is preliminary data.</text>
</comment>